<dbReference type="AlphaFoldDB" id="A0AAV4D023"/>
<reference evidence="2 3" key="1">
    <citation type="journal article" date="2021" name="Elife">
        <title>Chloroplast acquisition without the gene transfer in kleptoplastic sea slugs, Plakobranchus ocellatus.</title>
        <authorList>
            <person name="Maeda T."/>
            <person name="Takahashi S."/>
            <person name="Yoshida T."/>
            <person name="Shimamura S."/>
            <person name="Takaki Y."/>
            <person name="Nagai Y."/>
            <person name="Toyoda A."/>
            <person name="Suzuki Y."/>
            <person name="Arimoto A."/>
            <person name="Ishii H."/>
            <person name="Satoh N."/>
            <person name="Nishiyama T."/>
            <person name="Hasebe M."/>
            <person name="Maruyama T."/>
            <person name="Minagawa J."/>
            <person name="Obokata J."/>
            <person name="Shigenobu S."/>
        </authorList>
    </citation>
    <scope>NUCLEOTIDE SEQUENCE [LARGE SCALE GENOMIC DNA]</scope>
</reference>
<gene>
    <name evidence="2" type="ORF">PoB_006384100</name>
</gene>
<keyword evidence="3" id="KW-1185">Reference proteome</keyword>
<name>A0AAV4D023_9GAST</name>
<feature type="region of interest" description="Disordered" evidence="1">
    <location>
        <begin position="1"/>
        <end position="72"/>
    </location>
</feature>
<evidence type="ECO:0008006" key="4">
    <source>
        <dbReference type="Google" id="ProtNLM"/>
    </source>
</evidence>
<protein>
    <recommendedName>
        <fullName evidence="4">PiggyBac transposable element-derived protein domain-containing protein</fullName>
    </recommendedName>
</protein>
<sequence length="110" mass="12427">MSDLESDFEEDFRANDTSDSLVTSSDESDLDEDLDSVIDDDNSDPDQGPWLPIIGEDQEPSNIPFTSHPGPKIRLDRAAKRVDYFRLFISAQIIDLFVKETNRYGTQNNG</sequence>
<feature type="compositionally biased region" description="Acidic residues" evidence="1">
    <location>
        <begin position="26"/>
        <end position="44"/>
    </location>
</feature>
<comment type="caution">
    <text evidence="2">The sequence shown here is derived from an EMBL/GenBank/DDBJ whole genome shotgun (WGS) entry which is preliminary data.</text>
</comment>
<organism evidence="2 3">
    <name type="scientific">Plakobranchus ocellatus</name>
    <dbReference type="NCBI Taxonomy" id="259542"/>
    <lineage>
        <taxon>Eukaryota</taxon>
        <taxon>Metazoa</taxon>
        <taxon>Spiralia</taxon>
        <taxon>Lophotrochozoa</taxon>
        <taxon>Mollusca</taxon>
        <taxon>Gastropoda</taxon>
        <taxon>Heterobranchia</taxon>
        <taxon>Euthyneura</taxon>
        <taxon>Panpulmonata</taxon>
        <taxon>Sacoglossa</taxon>
        <taxon>Placobranchoidea</taxon>
        <taxon>Plakobranchidae</taxon>
        <taxon>Plakobranchus</taxon>
    </lineage>
</organism>
<dbReference type="EMBL" id="BLXT01007216">
    <property type="protein sequence ID" value="GFO37336.1"/>
    <property type="molecule type" value="Genomic_DNA"/>
</dbReference>
<accession>A0AAV4D023</accession>
<evidence type="ECO:0000313" key="3">
    <source>
        <dbReference type="Proteomes" id="UP000735302"/>
    </source>
</evidence>
<evidence type="ECO:0000313" key="2">
    <source>
        <dbReference type="EMBL" id="GFO37336.1"/>
    </source>
</evidence>
<dbReference type="Proteomes" id="UP000735302">
    <property type="component" value="Unassembled WGS sequence"/>
</dbReference>
<evidence type="ECO:0000256" key="1">
    <source>
        <dbReference type="SAM" id="MobiDB-lite"/>
    </source>
</evidence>
<feature type="compositionally biased region" description="Acidic residues" evidence="1">
    <location>
        <begin position="1"/>
        <end position="10"/>
    </location>
</feature>
<proteinExistence type="predicted"/>